<feature type="domain" description="FCP1 homology" evidence="14">
    <location>
        <begin position="123"/>
        <end position="280"/>
    </location>
</feature>
<evidence type="ECO:0000256" key="11">
    <source>
        <dbReference type="ARBA" id="ARBA00047761"/>
    </source>
</evidence>
<evidence type="ECO:0000256" key="3">
    <source>
        <dbReference type="ARBA" id="ARBA00013081"/>
    </source>
</evidence>
<evidence type="ECO:0000256" key="9">
    <source>
        <dbReference type="ARBA" id="ARBA00023242"/>
    </source>
</evidence>
<dbReference type="Gene3D" id="3.10.20.90">
    <property type="entry name" value="Phosphatidylinositol 3-kinase Catalytic Subunit, Chain A, domain 1"/>
    <property type="match status" value="1"/>
</dbReference>
<dbReference type="PANTHER" id="PTHR48493:SF1">
    <property type="entry name" value="UBIQUITIN-LIKE DOMAIN-CONTAINING CTD PHOSPHATASE 1"/>
    <property type="match status" value="1"/>
</dbReference>
<evidence type="ECO:0000256" key="6">
    <source>
        <dbReference type="ARBA" id="ARBA00022801"/>
    </source>
</evidence>
<organism evidence="15 16">
    <name type="scientific">Salmo trutta</name>
    <name type="common">Brown trout</name>
    <dbReference type="NCBI Taxonomy" id="8032"/>
    <lineage>
        <taxon>Eukaryota</taxon>
        <taxon>Metazoa</taxon>
        <taxon>Chordata</taxon>
        <taxon>Craniata</taxon>
        <taxon>Vertebrata</taxon>
        <taxon>Euteleostomi</taxon>
        <taxon>Actinopterygii</taxon>
        <taxon>Neopterygii</taxon>
        <taxon>Teleostei</taxon>
        <taxon>Protacanthopterygii</taxon>
        <taxon>Salmoniformes</taxon>
        <taxon>Salmonidae</taxon>
        <taxon>Salmoninae</taxon>
        <taxon>Salmo</taxon>
    </lineage>
</organism>
<dbReference type="InterPro" id="IPR036412">
    <property type="entry name" value="HAD-like_sf"/>
</dbReference>
<keyword evidence="5" id="KW-0479">Metal-binding</keyword>
<dbReference type="InterPro" id="IPR051658">
    <property type="entry name" value="UBLCP1"/>
</dbReference>
<keyword evidence="6" id="KW-0378">Hydrolase</keyword>
<dbReference type="GO" id="GO:0005634">
    <property type="term" value="C:nucleus"/>
    <property type="evidence" value="ECO:0007669"/>
    <property type="project" value="UniProtKB-SubCell"/>
</dbReference>
<dbReference type="SUPFAM" id="SSF54236">
    <property type="entry name" value="Ubiquitin-like"/>
    <property type="match status" value="1"/>
</dbReference>
<reference evidence="15" key="1">
    <citation type="submission" date="2025-08" db="UniProtKB">
        <authorList>
            <consortium name="Ensembl"/>
        </authorList>
    </citation>
    <scope>IDENTIFICATION</scope>
</reference>
<dbReference type="GO" id="GO:0004722">
    <property type="term" value="F:protein serine/threonine phosphatase activity"/>
    <property type="evidence" value="ECO:0007669"/>
    <property type="project" value="UniProtKB-EC"/>
</dbReference>
<dbReference type="InterPro" id="IPR004274">
    <property type="entry name" value="FCP1_dom"/>
</dbReference>
<evidence type="ECO:0000256" key="7">
    <source>
        <dbReference type="ARBA" id="ARBA00022842"/>
    </source>
</evidence>
<keyword evidence="7" id="KW-0460">Magnesium</keyword>
<evidence type="ECO:0000313" key="16">
    <source>
        <dbReference type="Proteomes" id="UP000472277"/>
    </source>
</evidence>
<dbReference type="GO" id="GO:0090364">
    <property type="term" value="P:regulation of proteasome assembly"/>
    <property type="evidence" value="ECO:0007669"/>
    <property type="project" value="InterPro"/>
</dbReference>
<gene>
    <name evidence="15" type="primary">UBLCP1</name>
</gene>
<comment type="catalytic activity">
    <reaction evidence="12">
        <text>O-phospho-L-threonyl-[protein] + H2O = L-threonyl-[protein] + phosphate</text>
        <dbReference type="Rhea" id="RHEA:47004"/>
        <dbReference type="Rhea" id="RHEA-COMP:11060"/>
        <dbReference type="Rhea" id="RHEA-COMP:11605"/>
        <dbReference type="ChEBI" id="CHEBI:15377"/>
        <dbReference type="ChEBI" id="CHEBI:30013"/>
        <dbReference type="ChEBI" id="CHEBI:43474"/>
        <dbReference type="ChEBI" id="CHEBI:61977"/>
        <dbReference type="EC" id="3.1.3.16"/>
    </reaction>
</comment>
<proteinExistence type="predicted"/>
<keyword evidence="8" id="KW-0904">Protein phosphatase</keyword>
<dbReference type="PROSITE" id="PS50053">
    <property type="entry name" value="UBIQUITIN_2"/>
    <property type="match status" value="1"/>
</dbReference>
<dbReference type="FunFam" id="3.40.50.1000:FF:000050">
    <property type="entry name" value="Ubiquitin-like domain-containing CTD phosphatase 1"/>
    <property type="match status" value="1"/>
</dbReference>
<dbReference type="GeneTree" id="ENSGT00390000010107"/>
<dbReference type="Pfam" id="PF03031">
    <property type="entry name" value="NIF"/>
    <property type="match status" value="1"/>
</dbReference>
<evidence type="ECO:0000256" key="1">
    <source>
        <dbReference type="ARBA" id="ARBA00001946"/>
    </source>
</evidence>
<evidence type="ECO:0000313" key="15">
    <source>
        <dbReference type="Ensembl" id="ENSSTUP00000008521.1"/>
    </source>
</evidence>
<protein>
    <recommendedName>
        <fullName evidence="4">Ubiquitin-like domain-containing CTD phosphatase 1</fullName>
        <ecNumber evidence="3">3.1.3.16</ecNumber>
    </recommendedName>
    <alternativeName>
        <fullName evidence="10">Nuclear proteasome inhibitor UBLCP1</fullName>
    </alternativeName>
</protein>
<dbReference type="Pfam" id="PF00240">
    <property type="entry name" value="ubiquitin"/>
    <property type="match status" value="1"/>
</dbReference>
<accession>A0A673WK28</accession>
<reference evidence="15" key="2">
    <citation type="submission" date="2025-09" db="UniProtKB">
        <authorList>
            <consortium name="Ensembl"/>
        </authorList>
    </citation>
    <scope>IDENTIFICATION</scope>
</reference>
<dbReference type="InterPro" id="IPR011943">
    <property type="entry name" value="HAD-SF_hydro_IIID"/>
</dbReference>
<dbReference type="InterPro" id="IPR000626">
    <property type="entry name" value="Ubiquitin-like_dom"/>
</dbReference>
<comment type="catalytic activity">
    <reaction evidence="11">
        <text>O-phospho-L-seryl-[protein] + H2O = L-seryl-[protein] + phosphate</text>
        <dbReference type="Rhea" id="RHEA:20629"/>
        <dbReference type="Rhea" id="RHEA-COMP:9863"/>
        <dbReference type="Rhea" id="RHEA-COMP:11604"/>
        <dbReference type="ChEBI" id="CHEBI:15377"/>
        <dbReference type="ChEBI" id="CHEBI:29999"/>
        <dbReference type="ChEBI" id="CHEBI:43474"/>
        <dbReference type="ChEBI" id="CHEBI:83421"/>
        <dbReference type="EC" id="3.1.3.16"/>
    </reaction>
</comment>
<sequence length="304" mass="35403">MSVSVIIKWGGQEYSIRTLSEEDTVLDLKQSIKSLTGVLPERQKLLGLKVKGKTHLWMADVKANNSQIVWKYFPPLTLHTINDDIVNDFDIEEEVIEVQNREENLAKIARRVKDYKVEGMNPPRAGKSLLVLDVDYTLFDHKSCAETGQELMRPFLHEFLTSAYEDYDIVIWCKYQTACFDELGVTDNPNYKITFMLDSAAMITVHTPKRGVVEVKPLGVIWGKYSEFYSKRNTIMFDDIGRNFLMNPQNGLKIRPFMKAHLNREKDKELFKLSQYLKEIAKLEDFSGLNHKHWERYRAKKQSQ</sequence>
<evidence type="ECO:0000256" key="4">
    <source>
        <dbReference type="ARBA" id="ARBA00014187"/>
    </source>
</evidence>
<dbReference type="Ensembl" id="ENSSTUT00000009127.1">
    <property type="protein sequence ID" value="ENSSTUP00000008521.1"/>
    <property type="gene ID" value="ENSSTUG00000004208.1"/>
</dbReference>
<dbReference type="SMART" id="SM00577">
    <property type="entry name" value="CPDc"/>
    <property type="match status" value="1"/>
</dbReference>
<evidence type="ECO:0000259" key="14">
    <source>
        <dbReference type="PROSITE" id="PS50969"/>
    </source>
</evidence>
<dbReference type="GO" id="GO:0046872">
    <property type="term" value="F:metal ion binding"/>
    <property type="evidence" value="ECO:0007669"/>
    <property type="project" value="UniProtKB-KW"/>
</dbReference>
<dbReference type="SUPFAM" id="SSF56784">
    <property type="entry name" value="HAD-like"/>
    <property type="match status" value="1"/>
</dbReference>
<evidence type="ECO:0000256" key="10">
    <source>
        <dbReference type="ARBA" id="ARBA00032039"/>
    </source>
</evidence>
<evidence type="ECO:0000256" key="2">
    <source>
        <dbReference type="ARBA" id="ARBA00004123"/>
    </source>
</evidence>
<dbReference type="CDD" id="cd01813">
    <property type="entry name" value="Ubl_UBLCP1"/>
    <property type="match status" value="1"/>
</dbReference>
<dbReference type="PROSITE" id="PS50969">
    <property type="entry name" value="FCP1"/>
    <property type="match status" value="1"/>
</dbReference>
<evidence type="ECO:0000256" key="8">
    <source>
        <dbReference type="ARBA" id="ARBA00022912"/>
    </source>
</evidence>
<comment type="subcellular location">
    <subcellularLocation>
        <location evidence="2">Nucleus</location>
    </subcellularLocation>
</comment>
<dbReference type="AlphaFoldDB" id="A0A673WK28"/>
<evidence type="ECO:0000259" key="13">
    <source>
        <dbReference type="PROSITE" id="PS50053"/>
    </source>
</evidence>
<evidence type="ECO:0000256" key="12">
    <source>
        <dbReference type="ARBA" id="ARBA00048336"/>
    </source>
</evidence>
<dbReference type="InterPro" id="IPR023214">
    <property type="entry name" value="HAD_sf"/>
</dbReference>
<dbReference type="NCBIfam" id="TIGR02245">
    <property type="entry name" value="HAD_IIID1"/>
    <property type="match status" value="1"/>
</dbReference>
<evidence type="ECO:0000256" key="5">
    <source>
        <dbReference type="ARBA" id="ARBA00022723"/>
    </source>
</evidence>
<comment type="cofactor">
    <cofactor evidence="1">
        <name>Mg(2+)</name>
        <dbReference type="ChEBI" id="CHEBI:18420"/>
    </cofactor>
</comment>
<keyword evidence="9" id="KW-0539">Nucleus</keyword>
<keyword evidence="16" id="KW-1185">Reference proteome</keyword>
<dbReference type="EC" id="3.1.3.16" evidence="3"/>
<dbReference type="InterPro" id="IPR029071">
    <property type="entry name" value="Ubiquitin-like_domsf"/>
</dbReference>
<name>A0A673WK28_SALTR</name>
<dbReference type="Proteomes" id="UP000472277">
    <property type="component" value="Chromosome 19"/>
</dbReference>
<feature type="domain" description="Ubiquitin-like" evidence="13">
    <location>
        <begin position="3"/>
        <end position="53"/>
    </location>
</feature>
<dbReference type="Gene3D" id="3.40.50.1000">
    <property type="entry name" value="HAD superfamily/HAD-like"/>
    <property type="match status" value="1"/>
</dbReference>
<dbReference type="PANTHER" id="PTHR48493">
    <property type="entry name" value="UBIQUITIN-LIKE DOMAIN-CONTAINING CTD PHOSPHATASE 1"/>
    <property type="match status" value="1"/>
</dbReference>